<accession>A0AAV7SGS5</accession>
<evidence type="ECO:0000313" key="3">
    <source>
        <dbReference type="EMBL" id="KAJ1163260.1"/>
    </source>
</evidence>
<keyword evidence="4" id="KW-1185">Reference proteome</keyword>
<sequence>MLPQPQCHGPGSGGCSTAQGLVGTLGLLWLAAVYWASREPTLNMRVATVEAPCFLGLAMCGAAPVLATTCLLPASAVSTDLAMGKHEAKQAKLSLENKRLTHRAAHIQDSESIADHSEEDGPQMIDSGKLPLDVKS</sequence>
<evidence type="ECO:0000256" key="1">
    <source>
        <dbReference type="SAM" id="MobiDB-lite"/>
    </source>
</evidence>
<dbReference type="Proteomes" id="UP001066276">
    <property type="component" value="Chromosome 4_2"/>
</dbReference>
<protein>
    <submittedName>
        <fullName evidence="3">Uncharacterized protein</fullName>
    </submittedName>
</protein>
<evidence type="ECO:0000313" key="4">
    <source>
        <dbReference type="Proteomes" id="UP001066276"/>
    </source>
</evidence>
<keyword evidence="2" id="KW-1133">Transmembrane helix</keyword>
<organism evidence="3 4">
    <name type="scientific">Pleurodeles waltl</name>
    <name type="common">Iberian ribbed newt</name>
    <dbReference type="NCBI Taxonomy" id="8319"/>
    <lineage>
        <taxon>Eukaryota</taxon>
        <taxon>Metazoa</taxon>
        <taxon>Chordata</taxon>
        <taxon>Craniata</taxon>
        <taxon>Vertebrata</taxon>
        <taxon>Euteleostomi</taxon>
        <taxon>Amphibia</taxon>
        <taxon>Batrachia</taxon>
        <taxon>Caudata</taxon>
        <taxon>Salamandroidea</taxon>
        <taxon>Salamandridae</taxon>
        <taxon>Pleurodelinae</taxon>
        <taxon>Pleurodeles</taxon>
    </lineage>
</organism>
<feature type="compositionally biased region" description="Basic and acidic residues" evidence="1">
    <location>
        <begin position="106"/>
        <end position="116"/>
    </location>
</feature>
<comment type="caution">
    <text evidence="3">The sequence shown here is derived from an EMBL/GenBank/DDBJ whole genome shotgun (WGS) entry which is preliminary data.</text>
</comment>
<name>A0AAV7SGS5_PLEWA</name>
<reference evidence="3" key="1">
    <citation type="journal article" date="2022" name="bioRxiv">
        <title>Sequencing and chromosome-scale assembly of the giantPleurodeles waltlgenome.</title>
        <authorList>
            <person name="Brown T."/>
            <person name="Elewa A."/>
            <person name="Iarovenko S."/>
            <person name="Subramanian E."/>
            <person name="Araus A.J."/>
            <person name="Petzold A."/>
            <person name="Susuki M."/>
            <person name="Suzuki K.-i.T."/>
            <person name="Hayashi T."/>
            <person name="Toyoda A."/>
            <person name="Oliveira C."/>
            <person name="Osipova E."/>
            <person name="Leigh N.D."/>
            <person name="Simon A."/>
            <person name="Yun M.H."/>
        </authorList>
    </citation>
    <scope>NUCLEOTIDE SEQUENCE</scope>
    <source>
        <strain evidence="3">20211129_DDA</strain>
        <tissue evidence="3">Liver</tissue>
    </source>
</reference>
<dbReference type="AlphaFoldDB" id="A0AAV7SGS5"/>
<proteinExistence type="predicted"/>
<dbReference type="EMBL" id="JANPWB010000008">
    <property type="protein sequence ID" value="KAJ1163260.1"/>
    <property type="molecule type" value="Genomic_DNA"/>
</dbReference>
<keyword evidence="2" id="KW-0472">Membrane</keyword>
<feature type="transmembrane region" description="Helical" evidence="2">
    <location>
        <begin position="20"/>
        <end position="37"/>
    </location>
</feature>
<evidence type="ECO:0000256" key="2">
    <source>
        <dbReference type="SAM" id="Phobius"/>
    </source>
</evidence>
<feature type="region of interest" description="Disordered" evidence="1">
    <location>
        <begin position="106"/>
        <end position="136"/>
    </location>
</feature>
<gene>
    <name evidence="3" type="ORF">NDU88_003721</name>
</gene>
<keyword evidence="2" id="KW-0812">Transmembrane</keyword>